<dbReference type="InterPro" id="IPR002725">
    <property type="entry name" value="YgjP-like_metallopeptidase"/>
</dbReference>
<dbReference type="Pfam" id="PF01863">
    <property type="entry name" value="YgjP-like"/>
    <property type="match status" value="1"/>
</dbReference>
<dbReference type="Proteomes" id="UP000886857">
    <property type="component" value="Unassembled WGS sequence"/>
</dbReference>
<evidence type="ECO:0000259" key="1">
    <source>
        <dbReference type="Pfam" id="PF01863"/>
    </source>
</evidence>
<proteinExistence type="predicted"/>
<reference evidence="2" key="1">
    <citation type="submission" date="2020-10" db="EMBL/GenBank/DDBJ databases">
        <authorList>
            <person name="Gilroy R."/>
        </authorList>
    </citation>
    <scope>NUCLEOTIDE SEQUENCE</scope>
    <source>
        <strain evidence="2">10406</strain>
    </source>
</reference>
<comment type="caution">
    <text evidence="2">The sequence shown here is derived from an EMBL/GenBank/DDBJ whole genome shotgun (WGS) entry which is preliminary data.</text>
</comment>
<gene>
    <name evidence="2" type="ORF">IAC73_00725</name>
</gene>
<dbReference type="CDD" id="cd07344">
    <property type="entry name" value="M48_yhfN_like"/>
    <property type="match status" value="1"/>
</dbReference>
<feature type="domain" description="YgjP-like metallopeptidase" evidence="1">
    <location>
        <begin position="17"/>
        <end position="216"/>
    </location>
</feature>
<dbReference type="AlphaFoldDB" id="A0A9D1N9D1"/>
<name>A0A9D1N9D1_9FIRM</name>
<accession>A0A9D1N9D1</accession>
<reference evidence="2" key="2">
    <citation type="journal article" date="2021" name="PeerJ">
        <title>Extensive microbial diversity within the chicken gut microbiome revealed by metagenomics and culture.</title>
        <authorList>
            <person name="Gilroy R."/>
            <person name="Ravi A."/>
            <person name="Getino M."/>
            <person name="Pursley I."/>
            <person name="Horton D.L."/>
            <person name="Alikhan N.F."/>
            <person name="Baker D."/>
            <person name="Gharbi K."/>
            <person name="Hall N."/>
            <person name="Watson M."/>
            <person name="Adriaenssens E.M."/>
            <person name="Foster-Nyarko E."/>
            <person name="Jarju S."/>
            <person name="Secka A."/>
            <person name="Antonio M."/>
            <person name="Oren A."/>
            <person name="Chaudhuri R.R."/>
            <person name="La Ragione R."/>
            <person name="Hildebrand F."/>
            <person name="Pallen M.J."/>
        </authorList>
    </citation>
    <scope>NUCLEOTIDE SEQUENCE</scope>
    <source>
        <strain evidence="2">10406</strain>
    </source>
</reference>
<evidence type="ECO:0000313" key="2">
    <source>
        <dbReference type="EMBL" id="HIU98350.1"/>
    </source>
</evidence>
<sequence>MEIRIDYTVEYRDRRSACVTVRPDGSVRVLAGRMFSLAFLDEFVAKKAVWIIERQTFYARMSDFAPEVYLLGRRYEVVCVHGEGRRGVERDDAGGRLVVRAPEGAEERTLRRWFAAEAERELPRIFREEEERVLPLVRAKAPSVGVVGVRSFYGRCHTATGNIDLARMLIHAPEECVRAICCHELAHLVYKSHGARFKALLGRICPQADEATALLECRGCAPWEGR</sequence>
<dbReference type="PANTHER" id="PTHR30399">
    <property type="entry name" value="UNCHARACTERIZED PROTEIN YGJP"/>
    <property type="match status" value="1"/>
</dbReference>
<organism evidence="2 3">
    <name type="scientific">Candidatus Limadaptatus stercoripullorum</name>
    <dbReference type="NCBI Taxonomy" id="2840846"/>
    <lineage>
        <taxon>Bacteria</taxon>
        <taxon>Bacillati</taxon>
        <taxon>Bacillota</taxon>
        <taxon>Clostridia</taxon>
        <taxon>Eubacteriales</taxon>
        <taxon>Candidatus Limadaptatus</taxon>
    </lineage>
</organism>
<dbReference type="Gene3D" id="3.30.2010.10">
    <property type="entry name" value="Metalloproteases ('zincins'), catalytic domain"/>
    <property type="match status" value="1"/>
</dbReference>
<evidence type="ECO:0000313" key="3">
    <source>
        <dbReference type="Proteomes" id="UP000886857"/>
    </source>
</evidence>
<protein>
    <submittedName>
        <fullName evidence="2">DUF45 domain-containing protein</fullName>
    </submittedName>
</protein>
<dbReference type="InterPro" id="IPR053136">
    <property type="entry name" value="UTP_pyrophosphatase-like"/>
</dbReference>
<dbReference type="PANTHER" id="PTHR30399:SF1">
    <property type="entry name" value="UTP PYROPHOSPHATASE"/>
    <property type="match status" value="1"/>
</dbReference>
<dbReference type="EMBL" id="DVOE01000010">
    <property type="protein sequence ID" value="HIU98350.1"/>
    <property type="molecule type" value="Genomic_DNA"/>
</dbReference>